<gene>
    <name evidence="3" type="ORF">GGP61_003721</name>
</gene>
<dbReference type="Proteomes" id="UP001155057">
    <property type="component" value="Unassembled WGS sequence"/>
</dbReference>
<feature type="chain" id="PRO_5041155401" description="Exo-alpha-sialidase" evidence="2">
    <location>
        <begin position="31"/>
        <end position="420"/>
    </location>
</feature>
<evidence type="ECO:0000256" key="2">
    <source>
        <dbReference type="SAM" id="SignalP"/>
    </source>
</evidence>
<name>A0A9X2Q5N2_9BACT</name>
<dbReference type="EMBL" id="JANUAE010000026">
    <property type="protein sequence ID" value="MCS3712084.1"/>
    <property type="molecule type" value="Genomic_DNA"/>
</dbReference>
<dbReference type="RefSeq" id="WP_164923646.1">
    <property type="nucleotide sequence ID" value="NZ_CALTSH010000035.1"/>
</dbReference>
<feature type="region of interest" description="Disordered" evidence="1">
    <location>
        <begin position="31"/>
        <end position="64"/>
    </location>
</feature>
<dbReference type="AlphaFoldDB" id="A0A9X2Q5N2"/>
<evidence type="ECO:0000313" key="4">
    <source>
        <dbReference type="Proteomes" id="UP001155057"/>
    </source>
</evidence>
<accession>A0A9X2Q5N2</accession>
<reference evidence="3" key="1">
    <citation type="submission" date="2022-08" db="EMBL/GenBank/DDBJ databases">
        <title>Genomic Encyclopedia of Type Strains, Phase V (KMG-V): Genome sequencing to study the core and pangenomes of soil and plant-associated prokaryotes.</title>
        <authorList>
            <person name="Whitman W."/>
        </authorList>
    </citation>
    <scope>NUCLEOTIDE SEQUENCE</scope>
    <source>
        <strain evidence="3">SP3049</strain>
    </source>
</reference>
<feature type="compositionally biased region" description="Polar residues" evidence="1">
    <location>
        <begin position="31"/>
        <end position="41"/>
    </location>
</feature>
<feature type="signal peptide" evidence="2">
    <location>
        <begin position="1"/>
        <end position="30"/>
    </location>
</feature>
<dbReference type="Gene3D" id="2.120.10.10">
    <property type="match status" value="1"/>
</dbReference>
<evidence type="ECO:0008006" key="5">
    <source>
        <dbReference type="Google" id="ProtNLM"/>
    </source>
</evidence>
<organism evidence="3 4">
    <name type="scientific">Salinibacter ruber</name>
    <dbReference type="NCBI Taxonomy" id="146919"/>
    <lineage>
        <taxon>Bacteria</taxon>
        <taxon>Pseudomonadati</taxon>
        <taxon>Rhodothermota</taxon>
        <taxon>Rhodothermia</taxon>
        <taxon>Rhodothermales</taxon>
        <taxon>Salinibacteraceae</taxon>
        <taxon>Salinibacter</taxon>
    </lineage>
</organism>
<dbReference type="SUPFAM" id="SSF50939">
    <property type="entry name" value="Sialidases"/>
    <property type="match status" value="1"/>
</dbReference>
<proteinExistence type="predicted"/>
<dbReference type="InterPro" id="IPR036278">
    <property type="entry name" value="Sialidase_sf"/>
</dbReference>
<comment type="caution">
    <text evidence="3">The sequence shown here is derived from an EMBL/GenBank/DDBJ whole genome shotgun (WGS) entry which is preliminary data.</text>
</comment>
<sequence length="420" mass="44457">MTQYAPSLPRPLRLGGLLLAGMLVALGCQSDPDSPTATSASPEAGTRLNGPAPAESGQPHLHAGEDGTVWMSWVEPVGEDRHALRYATLDDTSWAAPRTAARGGDWFVNWADVPSLRPLPSGRLAAQYLRSTGPDPLAYAVQITQTDGAGTWRSAVRPHDDGTATEHGFVSLLPWPDDRLLAVWLDGRTMAGRDGHEGEMTLRGGVLDATGTVEQRALLDDRTCECCPTTAVRTKGEALVAYRDRSADEVRNIRLVRFDGQSWSDPAVLHDDGWRIEGCPVNGPALAAAGDRVAAAWYTAPGGVPRVNVAFSADGGRQFGDPIVVAKGTPTGRVDVAWLGEGRVAVSWLGTSADGAPALRVRAIATDGASRPAVPMATLASASRGVGMPRLVRSGPHLYAAWTHPEEGVQVGRLRTNALR</sequence>
<evidence type="ECO:0000313" key="3">
    <source>
        <dbReference type="EMBL" id="MCS3712084.1"/>
    </source>
</evidence>
<keyword evidence="2" id="KW-0732">Signal</keyword>
<evidence type="ECO:0000256" key="1">
    <source>
        <dbReference type="SAM" id="MobiDB-lite"/>
    </source>
</evidence>
<protein>
    <recommendedName>
        <fullName evidence="5">Exo-alpha-sialidase</fullName>
    </recommendedName>
</protein>